<dbReference type="InterPro" id="IPR042114">
    <property type="entry name" value="GatB_C_1"/>
</dbReference>
<dbReference type="NCBIfam" id="TIGR00879">
    <property type="entry name" value="SP"/>
    <property type="match status" value="1"/>
</dbReference>
<proteinExistence type="inferred from homology"/>
<dbReference type="SUPFAM" id="SSF55931">
    <property type="entry name" value="Glutamine synthetase/guanido kinase"/>
    <property type="match status" value="1"/>
</dbReference>
<feature type="compositionally biased region" description="Low complexity" evidence="23">
    <location>
        <begin position="727"/>
        <end position="738"/>
    </location>
</feature>
<dbReference type="Gene3D" id="2.40.128.680">
    <property type="match status" value="1"/>
</dbReference>
<evidence type="ECO:0000256" key="23">
    <source>
        <dbReference type="SAM" id="MobiDB-lite"/>
    </source>
</evidence>
<feature type="transmembrane region" description="Helical" evidence="24">
    <location>
        <begin position="2250"/>
        <end position="2271"/>
    </location>
</feature>
<feature type="transmembrane region" description="Helical" evidence="24">
    <location>
        <begin position="1236"/>
        <end position="1258"/>
    </location>
</feature>
<feature type="compositionally biased region" description="Polar residues" evidence="23">
    <location>
        <begin position="585"/>
        <end position="595"/>
    </location>
</feature>
<reference evidence="26" key="1">
    <citation type="journal article" date="2011" name="PLoS Biol.">
        <title>Gene gain and loss during evolution of obligate parasitism in the white rust pathogen of Arabidopsis thaliana.</title>
        <authorList>
            <person name="Kemen E."/>
            <person name="Gardiner A."/>
            <person name="Schultz-Larsen T."/>
            <person name="Kemen A.C."/>
            <person name="Balmuth A.L."/>
            <person name="Robert-Seilaniantz A."/>
            <person name="Bailey K."/>
            <person name="Holub E."/>
            <person name="Studholme D.J."/>
            <person name="Maclean D."/>
            <person name="Jones J.D."/>
        </authorList>
    </citation>
    <scope>NUCLEOTIDE SEQUENCE</scope>
</reference>
<feature type="transmembrane region" description="Helical" evidence="24">
    <location>
        <begin position="811"/>
        <end position="830"/>
    </location>
</feature>
<evidence type="ECO:0000256" key="10">
    <source>
        <dbReference type="ARBA" id="ARBA00022917"/>
    </source>
</evidence>
<feature type="transmembrane region" description="Helical" evidence="24">
    <location>
        <begin position="1295"/>
        <end position="1319"/>
    </location>
</feature>
<dbReference type="EC" id="6.3.5.-" evidence="22"/>
<comment type="subunit">
    <text evidence="22">Subunit of the heterotrimeric GatCAB amidotransferase (AdT) complex, composed of A, B and C subunits.</text>
</comment>
<dbReference type="PANTHER" id="PTHR11659:SF0">
    <property type="entry name" value="GLUTAMYL-TRNA(GLN) AMIDOTRANSFERASE SUBUNIT B, MITOCHONDRIAL"/>
    <property type="match status" value="1"/>
</dbReference>
<dbReference type="Pfam" id="PF02934">
    <property type="entry name" value="GatB_N"/>
    <property type="match status" value="1"/>
</dbReference>
<evidence type="ECO:0000313" key="26">
    <source>
        <dbReference type="EMBL" id="CCA17841.1"/>
    </source>
</evidence>
<comment type="catalytic activity">
    <reaction evidence="18">
        <text>D-glucosamine(out) = D-glucosamine(in)</text>
        <dbReference type="Rhea" id="RHEA:78423"/>
        <dbReference type="ChEBI" id="CHEBI:58723"/>
    </reaction>
    <physiologicalReaction direction="left-to-right" evidence="18">
        <dbReference type="Rhea" id="RHEA:78424"/>
    </physiologicalReaction>
</comment>
<feature type="transmembrane region" description="Helical" evidence="24">
    <location>
        <begin position="1937"/>
        <end position="1964"/>
    </location>
</feature>
<dbReference type="InterPro" id="IPR014746">
    <property type="entry name" value="Gln_synth/guanido_kin_cat_dom"/>
</dbReference>
<feature type="transmembrane region" description="Helical" evidence="24">
    <location>
        <begin position="2220"/>
        <end position="2238"/>
    </location>
</feature>
<keyword evidence="22" id="KW-0496">Mitochondrion</keyword>
<feature type="transmembrane region" description="Helical" evidence="24">
    <location>
        <begin position="2184"/>
        <end position="2208"/>
    </location>
</feature>
<comment type="catalytic activity">
    <reaction evidence="21 22">
        <text>L-glutamyl-tRNA(Gln) + L-glutamine + ATP + H2O = L-glutaminyl-tRNA(Gln) + L-glutamate + ADP + phosphate + H(+)</text>
        <dbReference type="Rhea" id="RHEA:17521"/>
        <dbReference type="Rhea" id="RHEA-COMP:9681"/>
        <dbReference type="Rhea" id="RHEA-COMP:9684"/>
        <dbReference type="ChEBI" id="CHEBI:15377"/>
        <dbReference type="ChEBI" id="CHEBI:15378"/>
        <dbReference type="ChEBI" id="CHEBI:29985"/>
        <dbReference type="ChEBI" id="CHEBI:30616"/>
        <dbReference type="ChEBI" id="CHEBI:43474"/>
        <dbReference type="ChEBI" id="CHEBI:58359"/>
        <dbReference type="ChEBI" id="CHEBI:78520"/>
        <dbReference type="ChEBI" id="CHEBI:78521"/>
        <dbReference type="ChEBI" id="CHEBI:456216"/>
    </reaction>
</comment>
<dbReference type="GO" id="GO:0005739">
    <property type="term" value="C:mitochondrion"/>
    <property type="evidence" value="ECO:0007669"/>
    <property type="project" value="UniProtKB-SubCell"/>
</dbReference>
<feature type="transmembrane region" description="Helical" evidence="24">
    <location>
        <begin position="2317"/>
        <end position="2342"/>
    </location>
</feature>
<evidence type="ECO:0000256" key="5">
    <source>
        <dbReference type="ARBA" id="ARBA00011738"/>
    </source>
</evidence>
<keyword evidence="9 22" id="KW-0067">ATP-binding</keyword>
<dbReference type="GO" id="GO:0050566">
    <property type="term" value="F:asparaginyl-tRNA synthase (glutamine-hydrolyzing) activity"/>
    <property type="evidence" value="ECO:0007669"/>
    <property type="project" value="RHEA"/>
</dbReference>
<dbReference type="HOGENOM" id="CLU_228190_0_0_1"/>
<dbReference type="Pfam" id="PF02637">
    <property type="entry name" value="GatB_Yqey"/>
    <property type="match status" value="1"/>
</dbReference>
<evidence type="ECO:0000256" key="16">
    <source>
        <dbReference type="ARBA" id="ARBA00044656"/>
    </source>
</evidence>
<dbReference type="SMART" id="SM00845">
    <property type="entry name" value="GatB_Yqey"/>
    <property type="match status" value="1"/>
</dbReference>
<feature type="region of interest" description="Disordered" evidence="23">
    <location>
        <begin position="585"/>
        <end position="647"/>
    </location>
</feature>
<dbReference type="GO" id="GO:0050567">
    <property type="term" value="F:glutaminyl-tRNA synthase (glutamine-hydrolyzing) activity"/>
    <property type="evidence" value="ECO:0007669"/>
    <property type="project" value="UniProtKB-UniRule"/>
</dbReference>
<comment type="function">
    <text evidence="13">Allows the formation of correctly charged Asn-tRNA(Asn) or Gln-tRNA(Gln) through the transamidation of misacylated Asp-tRNA(Asn) or Glu-tRNA(Gln) in organisms which lack either or both of asparaginyl-tRNA or glutaminyl-tRNA synthetases. The reaction takes place in the presence of glutamine and ATP through an activated phospho-Asp-tRNA(Asn) or phospho-Glu-tRNA(Gln).</text>
</comment>
<comment type="similarity">
    <text evidence="2 22">Belongs to the GatB/GatE family. GatB subfamily.</text>
</comment>
<comment type="catalytic activity">
    <reaction evidence="14">
        <text>D-galactose(in) = D-galactose(out)</text>
        <dbReference type="Rhea" id="RHEA:34915"/>
        <dbReference type="ChEBI" id="CHEBI:4139"/>
    </reaction>
    <physiologicalReaction direction="right-to-left" evidence="14">
        <dbReference type="Rhea" id="RHEA:34917"/>
    </physiologicalReaction>
</comment>
<feature type="compositionally biased region" description="Polar residues" evidence="23">
    <location>
        <begin position="1451"/>
        <end position="1467"/>
    </location>
</feature>
<feature type="transmembrane region" description="Helical" evidence="24">
    <location>
        <begin position="2036"/>
        <end position="2057"/>
    </location>
</feature>
<evidence type="ECO:0000256" key="3">
    <source>
        <dbReference type="ARBA" id="ARBA00007200"/>
    </source>
</evidence>
<dbReference type="InterPro" id="IPR046791">
    <property type="entry name" value="Polycystin_dom"/>
</dbReference>
<organism evidence="26">
    <name type="scientific">Albugo laibachii Nc14</name>
    <dbReference type="NCBI Taxonomy" id="890382"/>
    <lineage>
        <taxon>Eukaryota</taxon>
        <taxon>Sar</taxon>
        <taxon>Stramenopiles</taxon>
        <taxon>Oomycota</taxon>
        <taxon>Peronosporomycetes</taxon>
        <taxon>Albuginales</taxon>
        <taxon>Albuginaceae</taxon>
        <taxon>Albugo</taxon>
    </lineage>
</organism>
<dbReference type="GO" id="GO:0005524">
    <property type="term" value="F:ATP binding"/>
    <property type="evidence" value="ECO:0007669"/>
    <property type="project" value="UniProtKB-KW"/>
</dbReference>
<dbReference type="InterPro" id="IPR013122">
    <property type="entry name" value="PKD1_2_channel"/>
</dbReference>
<comment type="catalytic activity">
    <reaction evidence="15">
        <text>D-glucose(out) = D-glucose(in)</text>
        <dbReference type="Rhea" id="RHEA:60376"/>
        <dbReference type="ChEBI" id="CHEBI:4167"/>
    </reaction>
    <physiologicalReaction direction="left-to-right" evidence="15">
        <dbReference type="Rhea" id="RHEA:60377"/>
    </physiologicalReaction>
</comment>
<dbReference type="InterPro" id="IPR003032">
    <property type="entry name" value="Ryanodine_rcpt"/>
</dbReference>
<dbReference type="GO" id="GO:0030956">
    <property type="term" value="C:glutamyl-tRNA(Gln) amidotransferase complex"/>
    <property type="evidence" value="ECO:0007669"/>
    <property type="project" value="UniProtKB-UniRule"/>
</dbReference>
<keyword evidence="10 22" id="KW-0648">Protein biosynthesis</keyword>
<dbReference type="Pfam" id="PF20519">
    <property type="entry name" value="Polycystin_dom"/>
    <property type="match status" value="1"/>
</dbReference>
<comment type="catalytic activity">
    <reaction evidence="19">
        <text>D-fructose(out) = D-fructose(in)</text>
        <dbReference type="Rhea" id="RHEA:60372"/>
        <dbReference type="ChEBI" id="CHEBI:37721"/>
    </reaction>
    <physiologicalReaction direction="left-to-right" evidence="19">
        <dbReference type="Rhea" id="RHEA:60373"/>
    </physiologicalReaction>
</comment>
<dbReference type="InterPro" id="IPR006075">
    <property type="entry name" value="Asn/Gln-tRNA_Trfase_suB/E_cat"/>
</dbReference>
<dbReference type="InterPro" id="IPR003789">
    <property type="entry name" value="Asn/Gln_tRNA_amidoTrase-B-like"/>
</dbReference>
<evidence type="ECO:0000256" key="11">
    <source>
        <dbReference type="ARBA" id="ARBA00022989"/>
    </source>
</evidence>
<dbReference type="Gene3D" id="1.10.150.380">
    <property type="entry name" value="GatB domain, N-terminal subdomain"/>
    <property type="match status" value="1"/>
</dbReference>
<evidence type="ECO:0000256" key="21">
    <source>
        <dbReference type="ARBA" id="ARBA00047913"/>
    </source>
</evidence>
<evidence type="ECO:0000256" key="17">
    <source>
        <dbReference type="ARBA" id="ARBA00044662"/>
    </source>
</evidence>
<feature type="transmembrane region" description="Helical" evidence="24">
    <location>
        <begin position="2011"/>
        <end position="2030"/>
    </location>
</feature>
<dbReference type="InterPro" id="IPR036259">
    <property type="entry name" value="MFS_trans_sf"/>
</dbReference>
<feature type="transmembrane region" description="Helical" evidence="24">
    <location>
        <begin position="2098"/>
        <end position="2120"/>
    </location>
</feature>
<dbReference type="PANTHER" id="PTHR11659">
    <property type="entry name" value="GLUTAMYL-TRNA GLN AMIDOTRANSFERASE SUBUNIT B MITOCHONDRIAL AND PROKARYOTIC PET112-RELATED"/>
    <property type="match status" value="1"/>
</dbReference>
<dbReference type="PROSITE" id="PS50850">
    <property type="entry name" value="MFS"/>
    <property type="match status" value="1"/>
</dbReference>
<dbReference type="Gene3D" id="1.10.10.410">
    <property type="match status" value="1"/>
</dbReference>
<dbReference type="EMBL" id="FR824086">
    <property type="protein sequence ID" value="CCA17841.1"/>
    <property type="molecule type" value="Genomic_DNA"/>
</dbReference>
<comment type="function">
    <text evidence="22">Allows the formation of correctly charged Gln-tRNA(Gln) through the transamidation of misacylated Glu-tRNA(Gln) in the mitochondria. The reaction takes place in the presence of glutamine and ATP through an activated gamma-phospho-Glu-tRNA(Gln).</text>
</comment>
<evidence type="ECO:0000256" key="15">
    <source>
        <dbReference type="ARBA" id="ARBA00044648"/>
    </source>
</evidence>
<evidence type="ECO:0000256" key="4">
    <source>
        <dbReference type="ARBA" id="ARBA00011123"/>
    </source>
</evidence>
<accession>F0W9M3</accession>
<evidence type="ECO:0000256" key="20">
    <source>
        <dbReference type="ARBA" id="ARBA00047380"/>
    </source>
</evidence>
<feature type="compositionally biased region" description="Basic and acidic residues" evidence="23">
    <location>
        <begin position="635"/>
        <end position="646"/>
    </location>
</feature>
<feature type="transmembrane region" description="Helical" evidence="24">
    <location>
        <begin position="2069"/>
        <end position="2092"/>
    </location>
</feature>
<keyword evidence="6 22" id="KW-0436">Ligase</keyword>
<dbReference type="InterPro" id="IPR020846">
    <property type="entry name" value="MFS_dom"/>
</dbReference>
<keyword evidence="11 24" id="KW-1133">Transmembrane helix</keyword>
<dbReference type="HAMAP" id="MF_00121">
    <property type="entry name" value="GatB"/>
    <property type="match status" value="1"/>
</dbReference>
<dbReference type="Pfam" id="PF08615">
    <property type="entry name" value="RNase_H2_suC"/>
    <property type="match status" value="1"/>
</dbReference>
<dbReference type="GO" id="GO:0006401">
    <property type="term" value="P:RNA catabolic process"/>
    <property type="evidence" value="ECO:0007669"/>
    <property type="project" value="InterPro"/>
</dbReference>
<evidence type="ECO:0000259" key="25">
    <source>
        <dbReference type="PROSITE" id="PS50850"/>
    </source>
</evidence>
<name>F0W9M3_9STRA</name>
<evidence type="ECO:0000256" key="1">
    <source>
        <dbReference type="ARBA" id="ARBA00004141"/>
    </source>
</evidence>
<feature type="transmembrane region" description="Helical" evidence="24">
    <location>
        <begin position="1984"/>
        <end position="2004"/>
    </location>
</feature>
<dbReference type="CDD" id="cd09271">
    <property type="entry name" value="RNase_H2-C"/>
    <property type="match status" value="1"/>
</dbReference>
<comment type="subunit">
    <text evidence="4">Heterotrimer of A, B and C subunits.</text>
</comment>
<dbReference type="GO" id="GO:0070681">
    <property type="term" value="P:glutaminyl-tRNAGln biosynthesis via transamidation"/>
    <property type="evidence" value="ECO:0007669"/>
    <property type="project" value="UniProtKB-UniRule"/>
</dbReference>
<protein>
    <recommendedName>
        <fullName evidence="22">Glutamyl-tRNA(Gln) amidotransferase subunit B, mitochondrial</fullName>
        <shortName evidence="22">Glu-AdT subunit B</shortName>
        <ecNumber evidence="22">6.3.5.-</ecNumber>
    </recommendedName>
</protein>
<dbReference type="InterPro" id="IPR018027">
    <property type="entry name" value="Asn/Gln_amidotransferase"/>
</dbReference>
<dbReference type="Pfam" id="PF08016">
    <property type="entry name" value="PKD_channel"/>
    <property type="match status" value="1"/>
</dbReference>
<feature type="region of interest" description="Disordered" evidence="23">
    <location>
        <begin position="1445"/>
        <end position="1470"/>
    </location>
</feature>
<gene>
    <name evidence="26" type="primary">AlNc14C41G3478</name>
    <name evidence="26" type="ORF">ALNC14_039840</name>
</gene>
<feature type="transmembrane region" description="Helical" evidence="24">
    <location>
        <begin position="1090"/>
        <end position="1111"/>
    </location>
</feature>
<dbReference type="InterPro" id="IPR005829">
    <property type="entry name" value="Sugar_transporter_CS"/>
</dbReference>
<evidence type="ECO:0000256" key="6">
    <source>
        <dbReference type="ARBA" id="ARBA00022598"/>
    </source>
</evidence>
<dbReference type="Pfam" id="PF00083">
    <property type="entry name" value="Sugar_tr"/>
    <property type="match status" value="1"/>
</dbReference>
<evidence type="ECO:0000256" key="2">
    <source>
        <dbReference type="ARBA" id="ARBA00005306"/>
    </source>
</evidence>
<feature type="compositionally biased region" description="Polar residues" evidence="23">
    <location>
        <begin position="612"/>
        <end position="622"/>
    </location>
</feature>
<evidence type="ECO:0000256" key="18">
    <source>
        <dbReference type="ARBA" id="ARBA00044668"/>
    </source>
</evidence>
<evidence type="ECO:0000256" key="12">
    <source>
        <dbReference type="ARBA" id="ARBA00023136"/>
    </source>
</evidence>
<feature type="transmembrane region" description="Helical" evidence="24">
    <location>
        <begin position="2354"/>
        <end position="2376"/>
    </location>
</feature>
<dbReference type="Gene3D" id="1.20.1250.20">
    <property type="entry name" value="MFS general substrate transporter like domains"/>
    <property type="match status" value="1"/>
</dbReference>
<dbReference type="GO" id="GO:0032543">
    <property type="term" value="P:mitochondrial translation"/>
    <property type="evidence" value="ECO:0007669"/>
    <property type="project" value="UniProtKB-UniRule"/>
</dbReference>
<dbReference type="Gene3D" id="1.10.490.160">
    <property type="match status" value="2"/>
</dbReference>
<feature type="region of interest" description="Disordered" evidence="23">
    <location>
        <begin position="716"/>
        <end position="738"/>
    </location>
</feature>
<dbReference type="InterPro" id="IPR023168">
    <property type="entry name" value="GatB_Yqey_C_2"/>
</dbReference>
<evidence type="ECO:0000256" key="7">
    <source>
        <dbReference type="ARBA" id="ARBA00022692"/>
    </source>
</evidence>
<evidence type="ECO:0000256" key="24">
    <source>
        <dbReference type="SAM" id="Phobius"/>
    </source>
</evidence>
<comment type="catalytic activity">
    <reaction evidence="16">
        <text>D-xylose(out) = D-xylose(in)</text>
        <dbReference type="Rhea" id="RHEA:78427"/>
        <dbReference type="ChEBI" id="CHEBI:53455"/>
    </reaction>
    <physiologicalReaction direction="left-to-right" evidence="16">
        <dbReference type="Rhea" id="RHEA:78428"/>
    </physiologicalReaction>
</comment>
<evidence type="ECO:0000256" key="13">
    <source>
        <dbReference type="ARBA" id="ARBA00024799"/>
    </source>
</evidence>
<reference evidence="26" key="2">
    <citation type="submission" date="2011-02" db="EMBL/GenBank/DDBJ databases">
        <authorList>
            <person name="MacLean D."/>
        </authorList>
    </citation>
    <scope>NUCLEOTIDE SEQUENCE</scope>
</reference>
<dbReference type="Gene3D" id="1.10.287.70">
    <property type="match status" value="1"/>
</dbReference>
<evidence type="ECO:0000256" key="8">
    <source>
        <dbReference type="ARBA" id="ARBA00022741"/>
    </source>
</evidence>
<dbReference type="InterPro" id="IPR003663">
    <property type="entry name" value="Sugar/inositol_transpt"/>
</dbReference>
<dbReference type="PROSITE" id="PS00216">
    <property type="entry name" value="SUGAR_TRANSPORT_1"/>
    <property type="match status" value="1"/>
</dbReference>
<feature type="transmembrane region" description="Helical" evidence="24">
    <location>
        <begin position="1132"/>
        <end position="1156"/>
    </location>
</feature>
<dbReference type="SUPFAM" id="SSF103473">
    <property type="entry name" value="MFS general substrate transporter"/>
    <property type="match status" value="1"/>
</dbReference>
<dbReference type="InterPro" id="IPR013924">
    <property type="entry name" value="RNase_H2_suC"/>
</dbReference>
<feature type="domain" description="Major facilitator superfamily (MFS) profile" evidence="25">
    <location>
        <begin position="1940"/>
        <end position="2380"/>
    </location>
</feature>
<keyword evidence="8 22" id="KW-0547">Nucleotide-binding</keyword>
<comment type="subunit">
    <text evidence="5">Homodimer.</text>
</comment>
<comment type="catalytic activity">
    <reaction evidence="20">
        <text>L-aspartyl-tRNA(Asn) + L-glutamine + ATP + H2O = L-asparaginyl-tRNA(Asn) + L-glutamate + ADP + phosphate + 2 H(+)</text>
        <dbReference type="Rhea" id="RHEA:14513"/>
        <dbReference type="Rhea" id="RHEA-COMP:9674"/>
        <dbReference type="Rhea" id="RHEA-COMP:9677"/>
        <dbReference type="ChEBI" id="CHEBI:15377"/>
        <dbReference type="ChEBI" id="CHEBI:15378"/>
        <dbReference type="ChEBI" id="CHEBI:29985"/>
        <dbReference type="ChEBI" id="CHEBI:30616"/>
        <dbReference type="ChEBI" id="CHEBI:43474"/>
        <dbReference type="ChEBI" id="CHEBI:58359"/>
        <dbReference type="ChEBI" id="CHEBI:78515"/>
        <dbReference type="ChEBI" id="CHEBI:78516"/>
        <dbReference type="ChEBI" id="CHEBI:456216"/>
    </reaction>
</comment>
<dbReference type="InterPro" id="IPR004413">
    <property type="entry name" value="GatB"/>
</dbReference>
<dbReference type="Pfam" id="PF02026">
    <property type="entry name" value="RyR"/>
    <property type="match status" value="2"/>
</dbReference>
<evidence type="ECO:0000256" key="19">
    <source>
        <dbReference type="ARBA" id="ARBA00044710"/>
    </source>
</evidence>
<dbReference type="PRINTS" id="PR00171">
    <property type="entry name" value="SUGRTRNSPORT"/>
</dbReference>
<sequence length="2549" mass="287404">MLSNGSLVRSSTTGKLWQICIGLEVHAQILSNTKLMSGSSSPSHASKNAVLPPNQHVSFYDAALPGTLPLINKACVHQAIRASLALNATIHRRSVFERKHYFYCDLPLGYQITQQRNPIASNGSLSFDIPIHEISNSLGNDTVPKVFDASKYKSRKEKNEALNIWKAKKEEQRKLENVRGKRKPRIGQFVSLVSNSSKTQARKSIHNIDEKHTLVDLNRAGTGLLEIVFQPDLQSPAEIGYLVQHLQRRLRCIDVSDGNMEDGSLRCDLNVSVRPVEKSEAAGYSSTTNSELLGQRVEIKNMNSIRSMIRAAEYEAKRQIAWIEANSSPVASETRSFDPTTGITKKTRAKETMKDYRFMPEPDLLPLILDEEGICHIKETLPELPEALKSRLIDQYGLSEDESSVLVNETGAVSYFEKVVSEGDRSPKAAAAWILNELFNYLKTTSTEIAESPISSGQLGQLLDLIQDGSISGKIAKQVLEIMYFQDNTKQECDTIMPLDIVNLNGWRQINDIASIRDICWRIVNDPKHENSRIAYYNGKRQIFGFFVGQVMKESDGLVNPEKASETVREMLQATLDKKMNLDASTGRCNSSVGSSHVADKNKLTPPHPLNRNRSSSTTNECLVSHKRSPYLRSHSSDPKYLDSSKRSVKVHLKKRIAFSTQRRKLNYMRIQEKVSEVYESIENTRMAPISQSLPAISKKTMQKCRHFTKKLRKKSFPGSVEVAQPQSSEQQSLDGSDQLSSKVGSCFADVATKVVSSKRAAKGFLSMWSTDLQNNDSIYKGIHMKKKKLDLISLASQYKEMMRRQFYQELLVYIVFLALLFTLLSSLPVEQSYQHNHVVGDLTCREHGVCEVKKLTDLYDFSTRLKEALCPQGIVSIDAQSSLEVNPKIPSQHQLIRIGGIHLRQVRVKPRRCLSVGRWSVSCYPFFSAQDEDTQVFHTKDANADGERGPYLWKGGLELLCPQLLHPMTILPTFARLSQQNACYGIGGYLVDLCNVKVEDIVQDEWLSAATRAASLSFILLNPFTEVFTIGYHTITIDPSGYLGHFPHSANLRVLGLDITTLSSSNHPGCLKSTNQRCDQVAQSGRPSFFWWLDCRVMVWFALVLFWTGYCIGEWSRISTLGLITYLTTDLWNVFEIVHLIVLINLLAQMAHYFAASSAFGYAFLSVDPKSIQSLSDVNFDLHSLGVALLTSYQQLSDFASVASAVSFLRVFKFLRMNSTLNLLWKVLGMAMRDLMGFLVIFNLIFLGYSFMGYYAFGSALEEFSSLSKSYATCFHMLAGNLEYPRLQQANPRLAPLFLVTFIILVFQVLVNMFVAILSEYYEFAKHAGDTSTLDEKSVESCGVDDKAKGHSTKASCLDDDLEYDAFMRMRMFLQACAPTVVTTKSQVIQLRTHQNVRLISTNLVDQEETRQRVSKQFRSAVWRIMALMRFGVKFDRRIRFQDRARHAKSPNSTSVQETQGSSSGTEQHEHTYIRLCDDFDHKTIKKMIPIGITVRLVGDSMLGSTVPLRVVQHNKLSVECVVLGNKHDEGSKSRADGNEDRRASHKYIYELLGGERLQIPLQLFVFHVGKVIYNEIRECVVRATKVWLNYGNGNNDSSLLDDYRLWLLFDKMRSEGHKSVRLDQLIRMLDIHLRRQKRTSKCSKDQIRHEAVQLMYRFRKCLIDMPSREEEGHDYRPKPVDTCKVELGPLSHVADMLAENTHDIWALERIKQGWEYGEERCGNERKHPNLIPFRLLPKDEQAFDYRSAMETIKTIIVMKYVIARENTSETLTESIARSSNRRKSVAQSFPLAENDPEIERDIELASTPNETTHDKKQLNRMLSQVRERMLHRQSTLSDPSPYFTYYGPERKEIYRPTPIDTSDQEIPPSLLHLVDLLAENAHEVWSKGRMDEGWTYGPDRDDKKKTHPCLVPYVFLSEEEKDSSYSVFCMSDYRLALTASLVAISSFLWGYTFTVLNVCILPDAMGSILNSMELDTGEQERATGLVLVGALVTALSTGGLAERISLRKLILLNNVFFVIGALLCGLAASKMTLFLGRLCSGIACGIVTNTVPILLSEIAPVDSQGKLTSYHQMCVTIGILATSCFGWIFIKHIPEGWRYLNLLILVPAILQCSFIRWFPESPFWLLKHRGRDAAKSMLKQLRGQRISNESIEVELEKMTQEIELQKNERTASIRDLWMHQSIILTGLALVTFQAITGINTVMLYSAKLFKIAGLADPFMANITADLVNVLVTIISLQIVDNYGRRKLLILSSALMTPALMCLSGSLLYLDNYPRLQGHITVLCVLFFIAGFAIGLGGVVWVYLTDITPVEIRSQAFSVYMGVGYIWNIIVASYTLSAIYFLGEGENPEKIGLANLCLIFGGISLSCTAFVIVWVRDAEKADVEVKVKEAWQKDEDEHMMSDTDSTLSDDLNVCLVRCPLPQVNSSAVHSLPCHIEYDGPASVHKYFHPQGTNTAEETGIDKATQTAQFRGVELCGQHVSLGSMSLTGLVVDEKTTSDSQDLIIWDVDSHFDEFTFWNVKDELVDESLEVPGAMKGWSELSKAIHYRL</sequence>
<comment type="similarity">
    <text evidence="3">Belongs to the polycystin family.</text>
</comment>
<keyword evidence="12 24" id="KW-0472">Membrane</keyword>
<dbReference type="GO" id="GO:0022857">
    <property type="term" value="F:transmembrane transporter activity"/>
    <property type="evidence" value="ECO:0007669"/>
    <property type="project" value="InterPro"/>
</dbReference>
<comment type="catalytic activity">
    <reaction evidence="17">
        <text>D-mannose(out) = D-mannose(in)</text>
        <dbReference type="Rhea" id="RHEA:78391"/>
        <dbReference type="ChEBI" id="CHEBI:4208"/>
    </reaction>
    <physiologicalReaction direction="left-to-right" evidence="17">
        <dbReference type="Rhea" id="RHEA:78392"/>
    </physiologicalReaction>
</comment>
<evidence type="ECO:0000256" key="22">
    <source>
        <dbReference type="HAMAP-Rule" id="MF_03147"/>
    </source>
</evidence>
<keyword evidence="7 24" id="KW-0812">Transmembrane</keyword>
<dbReference type="GO" id="GO:0016020">
    <property type="term" value="C:membrane"/>
    <property type="evidence" value="ECO:0007669"/>
    <property type="project" value="UniProtKB-SubCell"/>
</dbReference>
<dbReference type="GO" id="GO:0032299">
    <property type="term" value="C:ribonuclease H2 complex"/>
    <property type="evidence" value="ECO:0007669"/>
    <property type="project" value="InterPro"/>
</dbReference>
<evidence type="ECO:0000256" key="14">
    <source>
        <dbReference type="ARBA" id="ARBA00044637"/>
    </source>
</evidence>
<feature type="transmembrane region" description="Helical" evidence="24">
    <location>
        <begin position="2277"/>
        <end position="2305"/>
    </location>
</feature>
<dbReference type="InterPro" id="IPR005828">
    <property type="entry name" value="MFS_sugar_transport-like"/>
</dbReference>
<dbReference type="SUPFAM" id="SSF89095">
    <property type="entry name" value="GatB/YqeY motif"/>
    <property type="match status" value="1"/>
</dbReference>
<comment type="subcellular location">
    <subcellularLocation>
        <location evidence="1">Membrane</location>
        <topology evidence="1">Multi-pass membrane protein</topology>
    </subcellularLocation>
    <subcellularLocation>
        <location evidence="22">Mitochondrion</location>
    </subcellularLocation>
</comment>
<dbReference type="InterPro" id="IPR017959">
    <property type="entry name" value="Asn/Gln-tRNA_amidoTrfase_suB/E"/>
</dbReference>
<evidence type="ECO:0000256" key="9">
    <source>
        <dbReference type="ARBA" id="ARBA00022840"/>
    </source>
</evidence>